<evidence type="ECO:0000259" key="4">
    <source>
        <dbReference type="Pfam" id="PF13458"/>
    </source>
</evidence>
<feature type="domain" description="Leucine-binding protein" evidence="4">
    <location>
        <begin position="347"/>
        <end position="696"/>
    </location>
</feature>
<dbReference type="InterPro" id="IPR018389">
    <property type="entry name" value="DctP_fam"/>
</dbReference>
<proteinExistence type="inferred from homology"/>
<dbReference type="GO" id="GO:0030288">
    <property type="term" value="C:outer membrane-bounded periplasmic space"/>
    <property type="evidence" value="ECO:0007669"/>
    <property type="project" value="InterPro"/>
</dbReference>
<dbReference type="InterPro" id="IPR004682">
    <property type="entry name" value="TRAP_DctP"/>
</dbReference>
<dbReference type="Pfam" id="PF03480">
    <property type="entry name" value="DctP"/>
    <property type="match status" value="1"/>
</dbReference>
<dbReference type="InterPro" id="IPR028082">
    <property type="entry name" value="Peripla_BP_I"/>
</dbReference>
<name>A0A127K8E6_9RHOO</name>
<dbReference type="PANTHER" id="PTHR33376">
    <property type="match status" value="1"/>
</dbReference>
<dbReference type="RefSeq" id="WP_062450120.1">
    <property type="nucleotide sequence ID" value="NZ_CP014646.1"/>
</dbReference>
<evidence type="ECO:0000313" key="6">
    <source>
        <dbReference type="Proteomes" id="UP000036902"/>
    </source>
</evidence>
<evidence type="ECO:0000256" key="1">
    <source>
        <dbReference type="ARBA" id="ARBA00010062"/>
    </source>
</evidence>
<keyword evidence="6" id="KW-1185">Reference proteome</keyword>
<dbReference type="Pfam" id="PF13458">
    <property type="entry name" value="Peripla_BP_6"/>
    <property type="match status" value="1"/>
</dbReference>
<dbReference type="Proteomes" id="UP000036902">
    <property type="component" value="Chromosome"/>
</dbReference>
<dbReference type="SUPFAM" id="SSF53822">
    <property type="entry name" value="Periplasmic binding protein-like I"/>
    <property type="match status" value="1"/>
</dbReference>
<organism evidence="5 6">
    <name type="scientific">Thauera humireducens</name>
    <dbReference type="NCBI Taxonomy" id="1134435"/>
    <lineage>
        <taxon>Bacteria</taxon>
        <taxon>Pseudomonadati</taxon>
        <taxon>Pseudomonadota</taxon>
        <taxon>Betaproteobacteria</taxon>
        <taxon>Rhodocyclales</taxon>
        <taxon>Zoogloeaceae</taxon>
        <taxon>Thauera</taxon>
    </lineage>
</organism>
<dbReference type="InterPro" id="IPR028081">
    <property type="entry name" value="Leu-bd"/>
</dbReference>
<dbReference type="NCBIfam" id="NF037995">
    <property type="entry name" value="TRAP_S1"/>
    <property type="match status" value="1"/>
</dbReference>
<evidence type="ECO:0000256" key="2">
    <source>
        <dbReference type="ARBA" id="ARBA00022729"/>
    </source>
</evidence>
<dbReference type="CDD" id="cd13603">
    <property type="entry name" value="PBP2_TRAP_Siap_TeaA_like"/>
    <property type="match status" value="1"/>
</dbReference>
<sequence length="706" mass="77653">MISALLLIALGLTASLLHRTPSAPTPNAAPAQQVVRTLRFGHNITDGALFEAAARFAAEVGTRSGGALKIEVFPGQALGTDDQMLEMARQGSLDLLLIPTAKVSVAVPAMQYADLPFYFPTREDLYAMLDGEPGQMLLDKLRSIDLIGMTFWDNGFKQFTGDRPLRSPEDFAGTRVRTMKSRMLMDQFRTFGAHSIPIDFHATRQALADGVVDAQENPLIAIVAMGIHEVQPHLTLSNHGYLGYVFVISSRVFDTLSPEQRTLLIDTARALTPWERAETHRREAQLLETIRAAGVTIHTLSEDERRRFAEATANIPGRFEALIGPDLLSRSDELLEHKYGVPGRHILIGLDADLSTDGRLGGLAIKRGAQLAIEEINAAGGVLGKPLKLIARDNRSQPGLGIANIEHFAATPDVVAVLGGMHSHVIIAEQESLHRLGLPLLVPWSASAAVVQHDFKPNHIFRASANDNLVAPFLVEHVRKRFGRPALLVENSEWGRSMQQRLREHIAQTGLELAGEAVFNRGATDFRGELTRFRAKEADVLLMIANPLEGHYVVREMAAQSDPLPIVAHWGITATDLWAASRHAIAQLDLEVFQTASLIDNPRPQAQALAQRYLQRYDVASPQDVIAPQGVTQAYDLIHLLAAALRQAGTSERQAVREALQHLPPHEGAVRRYAPAFSANRHDALDESDYRMARFDEHGVLRLLPR</sequence>
<dbReference type="EMBL" id="CP014646">
    <property type="protein sequence ID" value="AMO38240.1"/>
    <property type="molecule type" value="Genomic_DNA"/>
</dbReference>
<dbReference type="InterPro" id="IPR038404">
    <property type="entry name" value="TRAP_DctP_sf"/>
</dbReference>
<dbReference type="NCBIfam" id="TIGR00787">
    <property type="entry name" value="dctP"/>
    <property type="match status" value="1"/>
</dbReference>
<feature type="chain" id="PRO_5007274873" description="Leucine-binding protein domain-containing protein" evidence="3">
    <location>
        <begin position="20"/>
        <end position="706"/>
    </location>
</feature>
<gene>
    <name evidence="5" type="ORF">AC731_015645</name>
</gene>
<protein>
    <recommendedName>
        <fullName evidence="4">Leucine-binding protein domain-containing protein</fullName>
    </recommendedName>
</protein>
<keyword evidence="2 3" id="KW-0732">Signal</keyword>
<evidence type="ECO:0000256" key="3">
    <source>
        <dbReference type="SAM" id="SignalP"/>
    </source>
</evidence>
<dbReference type="PANTHER" id="PTHR33376:SF15">
    <property type="entry name" value="BLL6794 PROTEIN"/>
    <property type="match status" value="1"/>
</dbReference>
<feature type="signal peptide" evidence="3">
    <location>
        <begin position="1"/>
        <end position="19"/>
    </location>
</feature>
<dbReference type="GO" id="GO:0055085">
    <property type="term" value="P:transmembrane transport"/>
    <property type="evidence" value="ECO:0007669"/>
    <property type="project" value="InterPro"/>
</dbReference>
<dbReference type="CDD" id="cd19979">
    <property type="entry name" value="PBP1_ABC_ligand_binding-like"/>
    <property type="match status" value="1"/>
</dbReference>
<accession>A0A127K8E6</accession>
<reference evidence="6" key="1">
    <citation type="submission" date="2016-03" db="EMBL/GenBank/DDBJ databases">
        <authorList>
            <person name="Ma C."/>
            <person name="Zhou S."/>
            <person name="Yang G."/>
        </authorList>
    </citation>
    <scope>NUCLEOTIDE SEQUENCE [LARGE SCALE GENOMIC DNA]</scope>
    <source>
        <strain evidence="6">SgZ-1</strain>
    </source>
</reference>
<dbReference type="Gene3D" id="3.40.190.170">
    <property type="entry name" value="Bacterial extracellular solute-binding protein, family 7"/>
    <property type="match status" value="1"/>
</dbReference>
<dbReference type="Gene3D" id="3.40.50.2300">
    <property type="match status" value="2"/>
</dbReference>
<dbReference type="KEGG" id="thu:AC731_015645"/>
<evidence type="ECO:0000313" key="5">
    <source>
        <dbReference type="EMBL" id="AMO38240.1"/>
    </source>
</evidence>
<dbReference type="AlphaFoldDB" id="A0A127K8E6"/>
<dbReference type="STRING" id="1134435.AC731_015645"/>
<comment type="similarity">
    <text evidence="1">Belongs to the leucine-binding protein family.</text>
</comment>